<comment type="caution">
    <text evidence="6">The sequence shown here is derived from an EMBL/GenBank/DDBJ whole genome shotgun (WGS) entry which is preliminary data.</text>
</comment>
<evidence type="ECO:0000256" key="4">
    <source>
        <dbReference type="SAM" id="MobiDB-lite"/>
    </source>
</evidence>
<organism evidence="6 7">
    <name type="scientific">Vanilla planifolia</name>
    <name type="common">Vanilla</name>
    <dbReference type="NCBI Taxonomy" id="51239"/>
    <lineage>
        <taxon>Eukaryota</taxon>
        <taxon>Viridiplantae</taxon>
        <taxon>Streptophyta</taxon>
        <taxon>Embryophyta</taxon>
        <taxon>Tracheophyta</taxon>
        <taxon>Spermatophyta</taxon>
        <taxon>Magnoliopsida</taxon>
        <taxon>Liliopsida</taxon>
        <taxon>Asparagales</taxon>
        <taxon>Orchidaceae</taxon>
        <taxon>Vanilloideae</taxon>
        <taxon>Vanilleae</taxon>
        <taxon>Vanilla</taxon>
    </lineage>
</organism>
<dbReference type="EMBL" id="JADCNL010000009">
    <property type="protein sequence ID" value="KAG0466320.1"/>
    <property type="molecule type" value="Genomic_DNA"/>
</dbReference>
<feature type="domain" description="NOT2/NOT3/NOT5 C-terminal" evidence="5">
    <location>
        <begin position="425"/>
        <end position="545"/>
    </location>
</feature>
<evidence type="ECO:0000256" key="1">
    <source>
        <dbReference type="ARBA" id="ARBA00007682"/>
    </source>
</evidence>
<comment type="similarity">
    <text evidence="1">Belongs to the CNOT2/3/5 family.</text>
</comment>
<protein>
    <recommendedName>
        <fullName evidence="5">NOT2/NOT3/NOT5 C-terminal domain-containing protein</fullName>
    </recommendedName>
</protein>
<sequence>MSQISHGHSGIPDRGGINVGNPGFGNSINVVGGSIPGGSSSSTTTANRNTVLGMGVNPLVGNLGPRMSSSAGSISAGGNIGRSLSSAGLNIPSLASRGNLGASASGALNIQGPNRLMGGMLQQAPQMMGMLRNSYTLSGGLISPNQLQGGNSLLSSMGILNDVNSNESSPFDINDFPQLTGRPNSAGGSHNQLGLRKQSLGVSSIVQQNQEFSIQNEDFPALPGYKGGNSDFSIDLHQKEHHDNVSVMQSQNFQMGRSGGFGLGGSYPLNRQQQQQQGTSVGSGGGIPFSAANNQDLHMYGSDMFPSSHGSYHSQTSVSPDIALRPLSSHNLASGIGSYDQLIQQYQHPQNQSQFRMHQISAINQSYRDHSLKSMQGTQASDQFGLLGLLSVIRGNDPNLSSLAMGMDLTTLGLNLLSSPGDLHKKFSSPWSDEPAKGEPEYSIPACYFSKPSPQLKQGHFAKFHLGTLFYIFYSMPKDEAQLFAAKELNSRGWFYHRELRLWLIRIGEPLVKTQTYERGSYHYMDPNTWQTIRKDNFVLNYEALEGKSNISQH</sequence>
<accession>A0A835Q8R4</accession>
<dbReference type="GO" id="GO:0030015">
    <property type="term" value="C:CCR4-NOT core complex"/>
    <property type="evidence" value="ECO:0007669"/>
    <property type="project" value="InterPro"/>
</dbReference>
<dbReference type="Proteomes" id="UP000636800">
    <property type="component" value="Unassembled WGS sequence"/>
</dbReference>
<reference evidence="6 7" key="1">
    <citation type="journal article" date="2020" name="Nat. Food">
        <title>A phased Vanilla planifolia genome enables genetic improvement of flavour and production.</title>
        <authorList>
            <person name="Hasing T."/>
            <person name="Tang H."/>
            <person name="Brym M."/>
            <person name="Khazi F."/>
            <person name="Huang T."/>
            <person name="Chambers A.H."/>
        </authorList>
    </citation>
    <scope>NUCLEOTIDE SEQUENCE [LARGE SCALE GENOMIC DNA]</scope>
    <source>
        <tissue evidence="6">Leaf</tissue>
    </source>
</reference>
<dbReference type="Gene3D" id="2.30.30.1020">
    <property type="entry name" value="CCR4-NOT complex subunit 2/3/5, C-terminal domain"/>
    <property type="match status" value="1"/>
</dbReference>
<evidence type="ECO:0000259" key="5">
    <source>
        <dbReference type="Pfam" id="PF04153"/>
    </source>
</evidence>
<evidence type="ECO:0000313" key="7">
    <source>
        <dbReference type="Proteomes" id="UP000636800"/>
    </source>
</evidence>
<keyword evidence="2" id="KW-0805">Transcription regulation</keyword>
<dbReference type="InterPro" id="IPR038635">
    <property type="entry name" value="CCR4-NOT_su2/3/5_C_sf"/>
</dbReference>
<dbReference type="InterPro" id="IPR007282">
    <property type="entry name" value="NOT2/3/5_C"/>
</dbReference>
<feature type="region of interest" description="Disordered" evidence="4">
    <location>
        <begin position="265"/>
        <end position="288"/>
    </location>
</feature>
<dbReference type="GO" id="GO:0006355">
    <property type="term" value="P:regulation of DNA-templated transcription"/>
    <property type="evidence" value="ECO:0007669"/>
    <property type="project" value="InterPro"/>
</dbReference>
<keyword evidence="7" id="KW-1185">Reference proteome</keyword>
<gene>
    <name evidence="6" type="ORF">HPP92_017900</name>
</gene>
<dbReference type="Pfam" id="PF04153">
    <property type="entry name" value="NOT2_3_5_C"/>
    <property type="match status" value="1"/>
</dbReference>
<dbReference type="PANTHER" id="PTHR23326">
    <property type="entry name" value="CCR4 NOT-RELATED"/>
    <property type="match status" value="1"/>
</dbReference>
<evidence type="ECO:0000256" key="2">
    <source>
        <dbReference type="ARBA" id="ARBA00023015"/>
    </source>
</evidence>
<evidence type="ECO:0000313" key="6">
    <source>
        <dbReference type="EMBL" id="KAG0466320.1"/>
    </source>
</evidence>
<name>A0A835Q8R4_VANPL</name>
<keyword evidence="3" id="KW-0804">Transcription</keyword>
<dbReference type="AlphaFoldDB" id="A0A835Q8R4"/>
<evidence type="ECO:0000256" key="3">
    <source>
        <dbReference type="ARBA" id="ARBA00023163"/>
    </source>
</evidence>
<proteinExistence type="inferred from homology"/>
<dbReference type="InterPro" id="IPR040168">
    <property type="entry name" value="Not2/3/5"/>
</dbReference>